<gene>
    <name evidence="2" type="ORF">Fuma_01394</name>
</gene>
<name>A0A1P8WCL1_9PLAN</name>
<feature type="transmembrane region" description="Helical" evidence="1">
    <location>
        <begin position="87"/>
        <end position="109"/>
    </location>
</feature>
<reference evidence="2 3" key="1">
    <citation type="journal article" date="2016" name="Front. Microbiol.">
        <title>Fuerstia marisgermanicae gen. nov., sp. nov., an Unusual Member of the Phylum Planctomycetes from the German Wadden Sea.</title>
        <authorList>
            <person name="Kohn T."/>
            <person name="Heuer A."/>
            <person name="Jogler M."/>
            <person name="Vollmers J."/>
            <person name="Boedeker C."/>
            <person name="Bunk B."/>
            <person name="Rast P."/>
            <person name="Borchert D."/>
            <person name="Glockner I."/>
            <person name="Freese H.M."/>
            <person name="Klenk H.P."/>
            <person name="Overmann J."/>
            <person name="Kaster A.K."/>
            <person name="Rohde M."/>
            <person name="Wiegand S."/>
            <person name="Jogler C."/>
        </authorList>
    </citation>
    <scope>NUCLEOTIDE SEQUENCE [LARGE SCALE GENOMIC DNA]</scope>
    <source>
        <strain evidence="2 3">NH11</strain>
    </source>
</reference>
<evidence type="ECO:0000256" key="1">
    <source>
        <dbReference type="SAM" id="Phobius"/>
    </source>
</evidence>
<evidence type="ECO:0000313" key="3">
    <source>
        <dbReference type="Proteomes" id="UP000187735"/>
    </source>
</evidence>
<keyword evidence="1" id="KW-1133">Transmembrane helix</keyword>
<feature type="transmembrane region" description="Helical" evidence="1">
    <location>
        <begin position="9"/>
        <end position="27"/>
    </location>
</feature>
<feature type="transmembrane region" description="Helical" evidence="1">
    <location>
        <begin position="121"/>
        <end position="141"/>
    </location>
</feature>
<organism evidence="2 3">
    <name type="scientific">Fuerstiella marisgermanici</name>
    <dbReference type="NCBI Taxonomy" id="1891926"/>
    <lineage>
        <taxon>Bacteria</taxon>
        <taxon>Pseudomonadati</taxon>
        <taxon>Planctomycetota</taxon>
        <taxon>Planctomycetia</taxon>
        <taxon>Planctomycetales</taxon>
        <taxon>Planctomycetaceae</taxon>
        <taxon>Fuerstiella</taxon>
    </lineage>
</organism>
<accession>A0A1P8WCL1</accession>
<dbReference type="STRING" id="1891926.Fuma_01394"/>
<proteinExistence type="predicted"/>
<dbReference type="KEGG" id="fmr:Fuma_01394"/>
<sequence length="152" mass="16871">MQNTPAIELLLYSAIHAIVPWPCFLVAKEMIFWCYSGTSGRESCDFLIPVVIAFALFWIALLWSVAGLATLNWALLTIRPVCRFPEVAYLCISTAISLVVFVVSCWHLHSRHAGEWSPFPYAVACVSAIFIGCNLFATLPVQNEVVESDSSQ</sequence>
<dbReference type="AlphaFoldDB" id="A0A1P8WCL1"/>
<keyword evidence="1" id="KW-0812">Transmembrane</keyword>
<keyword evidence="1" id="KW-0472">Membrane</keyword>
<dbReference type="Proteomes" id="UP000187735">
    <property type="component" value="Chromosome"/>
</dbReference>
<evidence type="ECO:0000313" key="2">
    <source>
        <dbReference type="EMBL" id="APZ91800.1"/>
    </source>
</evidence>
<dbReference type="EMBL" id="CP017641">
    <property type="protein sequence ID" value="APZ91800.1"/>
    <property type="molecule type" value="Genomic_DNA"/>
</dbReference>
<feature type="transmembrane region" description="Helical" evidence="1">
    <location>
        <begin position="47"/>
        <end position="75"/>
    </location>
</feature>
<keyword evidence="3" id="KW-1185">Reference proteome</keyword>
<protein>
    <submittedName>
        <fullName evidence="2">Uncharacterized protein</fullName>
    </submittedName>
</protein>